<dbReference type="Pfam" id="PF07883">
    <property type="entry name" value="Cupin_2"/>
    <property type="match status" value="1"/>
</dbReference>
<dbReference type="PANTHER" id="PTHR35848:SF6">
    <property type="entry name" value="CUPIN TYPE-2 DOMAIN-CONTAINING PROTEIN"/>
    <property type="match status" value="1"/>
</dbReference>
<dbReference type="InterPro" id="IPR011051">
    <property type="entry name" value="RmlC_Cupin_sf"/>
</dbReference>
<sequence length="128" mass="14117">MPIIDHGNVPEVPWRPGYRKWDVTLEEHGVSSSLSLNTAEPGTGAPLHTHEIDELIMIMDGTLEVRVNGETHTVEKDHTVVVPPGVEHGFTVVGDKCAYLIVFFPHMDPYSPENTTYLEGSRPATVSD</sequence>
<dbReference type="Gene3D" id="2.60.120.10">
    <property type="entry name" value="Jelly Rolls"/>
    <property type="match status" value="1"/>
</dbReference>
<gene>
    <name evidence="3" type="ORF">MGWOODY_Clf1920</name>
</gene>
<dbReference type="InterPro" id="IPR051610">
    <property type="entry name" value="GPI/OXD"/>
</dbReference>
<feature type="domain" description="Cupin type-2" evidence="2">
    <location>
        <begin position="39"/>
        <end position="102"/>
    </location>
</feature>
<evidence type="ECO:0000259" key="2">
    <source>
        <dbReference type="Pfam" id="PF07883"/>
    </source>
</evidence>
<dbReference type="AlphaFoldDB" id="A0A160V857"/>
<dbReference type="SUPFAM" id="SSF51182">
    <property type="entry name" value="RmlC-like cupins"/>
    <property type="match status" value="1"/>
</dbReference>
<dbReference type="InterPro" id="IPR013096">
    <property type="entry name" value="Cupin_2"/>
</dbReference>
<organism evidence="3">
    <name type="scientific">hydrothermal vent metagenome</name>
    <dbReference type="NCBI Taxonomy" id="652676"/>
    <lineage>
        <taxon>unclassified sequences</taxon>
        <taxon>metagenomes</taxon>
        <taxon>ecological metagenomes</taxon>
    </lineage>
</organism>
<protein>
    <recommendedName>
        <fullName evidence="2">Cupin type-2 domain-containing protein</fullName>
    </recommendedName>
</protein>
<dbReference type="InterPro" id="IPR014710">
    <property type="entry name" value="RmlC-like_jellyroll"/>
</dbReference>
<keyword evidence="1" id="KW-0479">Metal-binding</keyword>
<evidence type="ECO:0000256" key="1">
    <source>
        <dbReference type="ARBA" id="ARBA00022723"/>
    </source>
</evidence>
<evidence type="ECO:0000313" key="3">
    <source>
        <dbReference type="EMBL" id="CUV02092.1"/>
    </source>
</evidence>
<dbReference type="PANTHER" id="PTHR35848">
    <property type="entry name" value="OXALATE-BINDING PROTEIN"/>
    <property type="match status" value="1"/>
</dbReference>
<name>A0A160V857_9ZZZZ</name>
<dbReference type="EMBL" id="FAXA01000182">
    <property type="protein sequence ID" value="CUV02092.1"/>
    <property type="molecule type" value="Genomic_DNA"/>
</dbReference>
<reference evidence="3" key="1">
    <citation type="submission" date="2015-10" db="EMBL/GenBank/DDBJ databases">
        <authorList>
            <person name="Gilbert D.G."/>
        </authorList>
    </citation>
    <scope>NUCLEOTIDE SEQUENCE</scope>
</reference>
<dbReference type="GO" id="GO:0046872">
    <property type="term" value="F:metal ion binding"/>
    <property type="evidence" value="ECO:0007669"/>
    <property type="project" value="UniProtKB-KW"/>
</dbReference>
<proteinExistence type="predicted"/>
<accession>A0A160V857</accession>